<feature type="non-terminal residue" evidence="12">
    <location>
        <position position="173"/>
    </location>
</feature>
<dbReference type="PANTHER" id="PTHR28618">
    <property type="entry name" value="CENTROSOMAL PROTEIN POC5"/>
    <property type="match status" value="1"/>
</dbReference>
<evidence type="ECO:0000313" key="13">
    <source>
        <dbReference type="Proteomes" id="UP000596742"/>
    </source>
</evidence>
<evidence type="ECO:0000313" key="12">
    <source>
        <dbReference type="EMBL" id="VDI12195.1"/>
    </source>
</evidence>
<comment type="similarity">
    <text evidence="2">Belongs to the POC5 family.</text>
</comment>
<gene>
    <name evidence="12" type="ORF">MGAL_10B020071</name>
</gene>
<dbReference type="AlphaFoldDB" id="A0A8B6CY45"/>
<evidence type="ECO:0000256" key="11">
    <source>
        <dbReference type="SAM" id="MobiDB-lite"/>
    </source>
</evidence>
<comment type="caution">
    <text evidence="12">The sequence shown here is derived from an EMBL/GenBank/DDBJ whole genome shotgun (WGS) entry which is preliminary data.</text>
</comment>
<keyword evidence="7" id="KW-0206">Cytoskeleton</keyword>
<organism evidence="12 13">
    <name type="scientific">Mytilus galloprovincialis</name>
    <name type="common">Mediterranean mussel</name>
    <dbReference type="NCBI Taxonomy" id="29158"/>
    <lineage>
        <taxon>Eukaryota</taxon>
        <taxon>Metazoa</taxon>
        <taxon>Spiralia</taxon>
        <taxon>Lophotrochozoa</taxon>
        <taxon>Mollusca</taxon>
        <taxon>Bivalvia</taxon>
        <taxon>Autobranchia</taxon>
        <taxon>Pteriomorphia</taxon>
        <taxon>Mytilida</taxon>
        <taxon>Mytiloidea</taxon>
        <taxon>Mytilidae</taxon>
        <taxon>Mytilinae</taxon>
        <taxon>Mytilus</taxon>
    </lineage>
</organism>
<dbReference type="GO" id="GO:0005814">
    <property type="term" value="C:centriole"/>
    <property type="evidence" value="ECO:0007669"/>
    <property type="project" value="UniProtKB-SubCell"/>
</dbReference>
<dbReference type="EMBL" id="UYJE01002599">
    <property type="protein sequence ID" value="VDI12195.1"/>
    <property type="molecule type" value="Genomic_DNA"/>
</dbReference>
<keyword evidence="6" id="KW-0175">Coiled coil</keyword>
<keyword evidence="8" id="KW-0131">Cell cycle</keyword>
<evidence type="ECO:0000256" key="6">
    <source>
        <dbReference type="ARBA" id="ARBA00023054"/>
    </source>
</evidence>
<proteinExistence type="inferred from homology"/>
<keyword evidence="13" id="KW-1185">Reference proteome</keyword>
<keyword evidence="5" id="KW-0677">Repeat</keyword>
<dbReference type="InterPro" id="IPR033351">
    <property type="entry name" value="POC5"/>
</dbReference>
<evidence type="ECO:0000256" key="4">
    <source>
        <dbReference type="ARBA" id="ARBA00022490"/>
    </source>
</evidence>
<dbReference type="Proteomes" id="UP000596742">
    <property type="component" value="Unassembled WGS sequence"/>
</dbReference>
<reference evidence="12" key="1">
    <citation type="submission" date="2018-11" db="EMBL/GenBank/DDBJ databases">
        <authorList>
            <person name="Alioto T."/>
            <person name="Alioto T."/>
        </authorList>
    </citation>
    <scope>NUCLEOTIDE SEQUENCE</scope>
</reference>
<dbReference type="PANTHER" id="PTHR28618:SF1">
    <property type="entry name" value="CENTROSOMAL PROTEIN POC5"/>
    <property type="match status" value="1"/>
</dbReference>
<evidence type="ECO:0000256" key="7">
    <source>
        <dbReference type="ARBA" id="ARBA00023212"/>
    </source>
</evidence>
<accession>A0A8B6CY45</accession>
<comment type="subcellular location">
    <subcellularLocation>
        <location evidence="1">Cytoplasm</location>
        <location evidence="1">Cytoskeleton</location>
        <location evidence="1">Microtubule organizing center</location>
        <location evidence="1">Centrosome</location>
        <location evidence="1">Centriole</location>
    </subcellularLocation>
</comment>
<protein>
    <recommendedName>
        <fullName evidence="3">Centrosomal protein POC5</fullName>
    </recommendedName>
    <alternativeName>
        <fullName evidence="9">Protein of centriole 5</fullName>
    </alternativeName>
</protein>
<feature type="region of interest" description="Disordered" evidence="11">
    <location>
        <begin position="1"/>
        <end position="110"/>
    </location>
</feature>
<evidence type="ECO:0000256" key="10">
    <source>
        <dbReference type="ARBA" id="ARBA00049959"/>
    </source>
</evidence>
<feature type="compositionally biased region" description="Polar residues" evidence="11">
    <location>
        <begin position="84"/>
        <end position="101"/>
    </location>
</feature>
<evidence type="ECO:0000256" key="8">
    <source>
        <dbReference type="ARBA" id="ARBA00023306"/>
    </source>
</evidence>
<feature type="compositionally biased region" description="Polar residues" evidence="11">
    <location>
        <begin position="48"/>
        <end position="70"/>
    </location>
</feature>
<comment type="function">
    <text evidence="10">Essential for the assembly of the distal half of centrioles, required for centriole elongation. Acts as a negative regulator of centriole elongation.</text>
</comment>
<dbReference type="OrthoDB" id="10064898at2759"/>
<evidence type="ECO:0000256" key="1">
    <source>
        <dbReference type="ARBA" id="ARBA00004114"/>
    </source>
</evidence>
<evidence type="ECO:0000256" key="3">
    <source>
        <dbReference type="ARBA" id="ARBA00014910"/>
    </source>
</evidence>
<evidence type="ECO:0000256" key="5">
    <source>
        <dbReference type="ARBA" id="ARBA00022737"/>
    </source>
</evidence>
<name>A0A8B6CY45_MYTGA</name>
<evidence type="ECO:0000256" key="9">
    <source>
        <dbReference type="ARBA" id="ARBA00031694"/>
    </source>
</evidence>
<evidence type="ECO:0000256" key="2">
    <source>
        <dbReference type="ARBA" id="ARBA00010411"/>
    </source>
</evidence>
<sequence>PGGHMSSDFSDNLNGSIPEKDYSAPKTIPQEPIYTTDPRNDLAPPKIITSQGARPSSTTSVRSKASVCNKTSTTSSSKGKVLSTRITAKTDSGRTTSSLGRNPTLDPPMSSVIVERHPPVNKETIGQATAGRHPRQTSTIENYTQAGIIHRRIAGQSGSVTISPNIQTVKVVD</sequence>
<keyword evidence="4" id="KW-0963">Cytoplasm</keyword>